<evidence type="ECO:0000256" key="5">
    <source>
        <dbReference type="ARBA" id="ARBA00012369"/>
    </source>
</evidence>
<feature type="transmembrane region" description="Helical" evidence="14">
    <location>
        <begin position="341"/>
        <end position="360"/>
    </location>
</feature>
<reference evidence="16" key="1">
    <citation type="submission" date="2020-11" db="EMBL/GenBank/DDBJ databases">
        <authorList>
            <person name="Whitehead M."/>
        </authorList>
    </citation>
    <scope>NUCLEOTIDE SEQUENCE</scope>
    <source>
        <strain evidence="16">EGII</strain>
    </source>
</reference>
<comment type="caution">
    <text evidence="16">The sequence shown here is derived from an EMBL/GenBank/DDBJ whole genome shotgun (WGS) entry which is preliminary data.</text>
</comment>
<evidence type="ECO:0000256" key="2">
    <source>
        <dbReference type="ARBA" id="ARBA00004760"/>
    </source>
</evidence>
<evidence type="ECO:0000256" key="11">
    <source>
        <dbReference type="ARBA" id="ARBA00022989"/>
    </source>
</evidence>
<proteinExistence type="inferred from homology"/>
<evidence type="ECO:0000256" key="1">
    <source>
        <dbReference type="ARBA" id="ARBA00004141"/>
    </source>
</evidence>
<evidence type="ECO:0000256" key="7">
    <source>
        <dbReference type="ARBA" id="ARBA00022723"/>
    </source>
</evidence>
<dbReference type="Proteomes" id="UP000606786">
    <property type="component" value="Unassembled WGS sequence"/>
</dbReference>
<keyword evidence="9" id="KW-0460">Magnesium</keyword>
<dbReference type="GO" id="GO:0006665">
    <property type="term" value="P:sphingolipid metabolic process"/>
    <property type="evidence" value="ECO:0007669"/>
    <property type="project" value="UniProtKB-KW"/>
</dbReference>
<evidence type="ECO:0000256" key="12">
    <source>
        <dbReference type="ARBA" id="ARBA00023098"/>
    </source>
</evidence>
<keyword evidence="8" id="KW-0378">Hydrolase</keyword>
<dbReference type="OrthoDB" id="387657at2759"/>
<evidence type="ECO:0000256" key="3">
    <source>
        <dbReference type="ARBA" id="ARBA00004991"/>
    </source>
</evidence>
<keyword evidence="17" id="KW-1185">Reference proteome</keyword>
<dbReference type="Pfam" id="PF03372">
    <property type="entry name" value="Exo_endo_phos"/>
    <property type="match status" value="1"/>
</dbReference>
<comment type="pathway">
    <text evidence="3">Sphingolipid metabolism.</text>
</comment>
<feature type="transmembrane region" description="Helical" evidence="14">
    <location>
        <begin position="372"/>
        <end position="394"/>
    </location>
</feature>
<comment type="subcellular location">
    <subcellularLocation>
        <location evidence="1">Membrane</location>
        <topology evidence="1">Multi-pass membrane protein</topology>
    </subcellularLocation>
</comment>
<gene>
    <name evidence="16" type="ORF">CCAP1982_LOCUS12881</name>
</gene>
<sequence length="422" mass="48013">MLLNLSILTLNVWGIPFPFVSKDREERIAAIGLELSSGKYDIVSLQEVWSRKDCESLKNATEATLPYAHYFYSGVIGSGLLVLSKYPIISSFFHPWSVNGYFHRIQHADWFGGKGVGLCRILVDKHVVHLYNTHLHAEYNNNNDDYKTHRVIQAFDTAQFIRATRGDSVLQILAGDLNAQPHDLTYKVLLYTSKMQDCCASENIVTNEYYKNSYTSTNRSGKKPLGVHIDHIFVRNSELFDLSVIDYELPLTDPVPGQSFSYSDHEAVLTKLHLRDVRPSAAEGESSILNNLMKNERHENNEVCQTSSKTDECHISRRVAVLHESISLCESSLDQLNVDRIFYYSVGVILAFILVVFLEYPAPLGFKTFYIILKFLISGILMFCIFMGSVWNYMELNGILSGKVAMELMLRSIEIFENVPKH</sequence>
<dbReference type="KEGG" id="ccat:101451512"/>
<keyword evidence="7" id="KW-0479">Metal-binding</keyword>
<dbReference type="InterPro" id="IPR036691">
    <property type="entry name" value="Endo/exonu/phosph_ase_sf"/>
</dbReference>
<evidence type="ECO:0000259" key="15">
    <source>
        <dbReference type="Pfam" id="PF03372"/>
    </source>
</evidence>
<evidence type="ECO:0000256" key="4">
    <source>
        <dbReference type="ARBA" id="ARBA00006335"/>
    </source>
</evidence>
<evidence type="ECO:0000256" key="9">
    <source>
        <dbReference type="ARBA" id="ARBA00022842"/>
    </source>
</evidence>
<keyword evidence="10" id="KW-0746">Sphingolipid metabolism</keyword>
<keyword evidence="6 14" id="KW-0812">Transmembrane</keyword>
<dbReference type="GO" id="GO:0046872">
    <property type="term" value="F:metal ion binding"/>
    <property type="evidence" value="ECO:0007669"/>
    <property type="project" value="UniProtKB-KW"/>
</dbReference>
<dbReference type="AlphaFoldDB" id="A0A811V3Q1"/>
<evidence type="ECO:0000313" key="17">
    <source>
        <dbReference type="Proteomes" id="UP000606786"/>
    </source>
</evidence>
<dbReference type="InterPro" id="IPR038772">
    <property type="entry name" value="Sph/SMPD2-like"/>
</dbReference>
<dbReference type="GO" id="GO:0016020">
    <property type="term" value="C:membrane"/>
    <property type="evidence" value="ECO:0007669"/>
    <property type="project" value="UniProtKB-SubCell"/>
</dbReference>
<evidence type="ECO:0000256" key="8">
    <source>
        <dbReference type="ARBA" id="ARBA00022801"/>
    </source>
</evidence>
<accession>A0A811V3Q1</accession>
<dbReference type="PANTHER" id="PTHR16320">
    <property type="entry name" value="SPHINGOMYELINASE FAMILY MEMBER"/>
    <property type="match status" value="1"/>
</dbReference>
<dbReference type="Gene3D" id="3.60.10.10">
    <property type="entry name" value="Endonuclease/exonuclease/phosphatase"/>
    <property type="match status" value="1"/>
</dbReference>
<evidence type="ECO:0000256" key="14">
    <source>
        <dbReference type="SAM" id="Phobius"/>
    </source>
</evidence>
<name>A0A811V3Q1_CERCA</name>
<dbReference type="EMBL" id="CAJHJT010000034">
    <property type="protein sequence ID" value="CAD7004476.1"/>
    <property type="molecule type" value="Genomic_DNA"/>
</dbReference>
<comment type="similarity">
    <text evidence="4">Belongs to the neutral sphingomyelinase family.</text>
</comment>
<evidence type="ECO:0000256" key="13">
    <source>
        <dbReference type="ARBA" id="ARBA00023136"/>
    </source>
</evidence>
<dbReference type="InterPro" id="IPR005135">
    <property type="entry name" value="Endo/exonuclease/phosphatase"/>
</dbReference>
<feature type="domain" description="Endonuclease/exonuclease/phosphatase" evidence="15">
    <location>
        <begin position="8"/>
        <end position="265"/>
    </location>
</feature>
<dbReference type="PANTHER" id="PTHR16320:SF24">
    <property type="entry name" value="PHOSPHODIESTERASE, PUTATIVE-RELATED"/>
    <property type="match status" value="1"/>
</dbReference>
<keyword evidence="12" id="KW-0443">Lipid metabolism</keyword>
<dbReference type="SUPFAM" id="SSF56219">
    <property type="entry name" value="DNase I-like"/>
    <property type="match status" value="1"/>
</dbReference>
<keyword evidence="13 14" id="KW-0472">Membrane</keyword>
<comment type="pathway">
    <text evidence="2">Lipid metabolism; sphingolipid metabolism.</text>
</comment>
<protein>
    <recommendedName>
        <fullName evidence="5">sphingomyelin phosphodiesterase</fullName>
        <ecNumber evidence="5">3.1.4.12</ecNumber>
    </recommendedName>
</protein>
<dbReference type="GO" id="GO:0004767">
    <property type="term" value="F:sphingomyelin phosphodiesterase activity"/>
    <property type="evidence" value="ECO:0007669"/>
    <property type="project" value="UniProtKB-EC"/>
</dbReference>
<evidence type="ECO:0000256" key="6">
    <source>
        <dbReference type="ARBA" id="ARBA00022692"/>
    </source>
</evidence>
<keyword evidence="11 14" id="KW-1133">Transmembrane helix</keyword>
<organism evidence="16 17">
    <name type="scientific">Ceratitis capitata</name>
    <name type="common">Mediterranean fruit fly</name>
    <name type="synonym">Tephritis capitata</name>
    <dbReference type="NCBI Taxonomy" id="7213"/>
    <lineage>
        <taxon>Eukaryota</taxon>
        <taxon>Metazoa</taxon>
        <taxon>Ecdysozoa</taxon>
        <taxon>Arthropoda</taxon>
        <taxon>Hexapoda</taxon>
        <taxon>Insecta</taxon>
        <taxon>Pterygota</taxon>
        <taxon>Neoptera</taxon>
        <taxon>Endopterygota</taxon>
        <taxon>Diptera</taxon>
        <taxon>Brachycera</taxon>
        <taxon>Muscomorpha</taxon>
        <taxon>Tephritoidea</taxon>
        <taxon>Tephritidae</taxon>
        <taxon>Ceratitis</taxon>
        <taxon>Ceratitis</taxon>
    </lineage>
</organism>
<evidence type="ECO:0000313" key="16">
    <source>
        <dbReference type="EMBL" id="CAD7004476.1"/>
    </source>
</evidence>
<evidence type="ECO:0000256" key="10">
    <source>
        <dbReference type="ARBA" id="ARBA00022919"/>
    </source>
</evidence>
<dbReference type="EC" id="3.1.4.12" evidence="5"/>